<organism evidence="2 3">
    <name type="scientific">Candidatus Lloydbacteria bacterium RIFCSPLOWO2_01_FULL_50_20</name>
    <dbReference type="NCBI Taxonomy" id="1798665"/>
    <lineage>
        <taxon>Bacteria</taxon>
        <taxon>Candidatus Lloydiibacteriota</taxon>
    </lineage>
</organism>
<dbReference type="STRING" id="1798665.A2942_01535"/>
<dbReference type="Proteomes" id="UP000178534">
    <property type="component" value="Unassembled WGS sequence"/>
</dbReference>
<keyword evidence="1" id="KW-1133">Transmembrane helix</keyword>
<accession>A0A1G2DJX6</accession>
<reference evidence="2 3" key="1">
    <citation type="journal article" date="2016" name="Nat. Commun.">
        <title>Thousands of microbial genomes shed light on interconnected biogeochemical processes in an aquifer system.</title>
        <authorList>
            <person name="Anantharaman K."/>
            <person name="Brown C.T."/>
            <person name="Hug L.A."/>
            <person name="Sharon I."/>
            <person name="Castelle C.J."/>
            <person name="Probst A.J."/>
            <person name="Thomas B.C."/>
            <person name="Singh A."/>
            <person name="Wilkins M.J."/>
            <person name="Karaoz U."/>
            <person name="Brodie E.L."/>
            <person name="Williams K.H."/>
            <person name="Hubbard S.S."/>
            <person name="Banfield J.F."/>
        </authorList>
    </citation>
    <scope>NUCLEOTIDE SEQUENCE [LARGE SCALE GENOMIC DNA]</scope>
</reference>
<proteinExistence type="predicted"/>
<comment type="caution">
    <text evidence="2">The sequence shown here is derived from an EMBL/GenBank/DDBJ whole genome shotgun (WGS) entry which is preliminary data.</text>
</comment>
<feature type="transmembrane region" description="Helical" evidence="1">
    <location>
        <begin position="34"/>
        <end position="55"/>
    </location>
</feature>
<evidence type="ECO:0000313" key="3">
    <source>
        <dbReference type="Proteomes" id="UP000178534"/>
    </source>
</evidence>
<evidence type="ECO:0000256" key="1">
    <source>
        <dbReference type="SAM" id="Phobius"/>
    </source>
</evidence>
<protein>
    <submittedName>
        <fullName evidence="2">Uncharacterized protein</fullName>
    </submittedName>
</protein>
<dbReference type="EMBL" id="MHLP01000012">
    <property type="protein sequence ID" value="OGZ13118.1"/>
    <property type="molecule type" value="Genomic_DNA"/>
</dbReference>
<gene>
    <name evidence="2" type="ORF">A2942_01535</name>
</gene>
<keyword evidence="1" id="KW-0812">Transmembrane</keyword>
<evidence type="ECO:0000313" key="2">
    <source>
        <dbReference type="EMBL" id="OGZ13118.1"/>
    </source>
</evidence>
<name>A0A1G2DJX6_9BACT</name>
<sequence length="63" mass="7385">MSFGGHVFSLLIKVLLLVGFIFCLVFTFVGSSQWWWPALALLFAFIWGMKLGWVFQRWVWENG</sequence>
<dbReference type="AlphaFoldDB" id="A0A1G2DJX6"/>
<feature type="transmembrane region" description="Helical" evidence="1">
    <location>
        <begin position="7"/>
        <end position="28"/>
    </location>
</feature>
<keyword evidence="1" id="KW-0472">Membrane</keyword>